<sequence>MFPTVKEERKVALATNASVPIDLALSFPTVGDIRVRVGNFPNADPPYLSVATTYTIRRQYAT</sequence>
<evidence type="ECO:0000313" key="2">
    <source>
        <dbReference type="Proteomes" id="UP000075920"/>
    </source>
</evidence>
<proteinExistence type="predicted"/>
<protein>
    <submittedName>
        <fullName evidence="1">Uncharacterized protein</fullName>
    </submittedName>
</protein>
<dbReference type="Proteomes" id="UP000075920">
    <property type="component" value="Unassembled WGS sequence"/>
</dbReference>
<reference evidence="2" key="1">
    <citation type="submission" date="2013-03" db="EMBL/GenBank/DDBJ databases">
        <title>The Genome Sequence of Anopheles minimus MINIMUS1.</title>
        <authorList>
            <consortium name="The Broad Institute Genomics Platform"/>
            <person name="Neafsey D.E."/>
            <person name="Walton C."/>
            <person name="Walker B."/>
            <person name="Young S.K."/>
            <person name="Zeng Q."/>
            <person name="Gargeya S."/>
            <person name="Fitzgerald M."/>
            <person name="Haas B."/>
            <person name="Abouelleil A."/>
            <person name="Allen A.W."/>
            <person name="Alvarado L."/>
            <person name="Arachchi H.M."/>
            <person name="Berlin A.M."/>
            <person name="Chapman S.B."/>
            <person name="Gainer-Dewar J."/>
            <person name="Goldberg J."/>
            <person name="Griggs A."/>
            <person name="Gujja S."/>
            <person name="Hansen M."/>
            <person name="Howarth C."/>
            <person name="Imamovic A."/>
            <person name="Ireland A."/>
            <person name="Larimer J."/>
            <person name="McCowan C."/>
            <person name="Murphy C."/>
            <person name="Pearson M."/>
            <person name="Poon T.W."/>
            <person name="Priest M."/>
            <person name="Roberts A."/>
            <person name="Saif S."/>
            <person name="Shea T."/>
            <person name="Sisk P."/>
            <person name="Sykes S."/>
            <person name="Wortman J."/>
            <person name="Nusbaum C."/>
            <person name="Birren B."/>
        </authorList>
    </citation>
    <scope>NUCLEOTIDE SEQUENCE [LARGE SCALE GENOMIC DNA]</scope>
    <source>
        <strain evidence="2">MINIMUS1</strain>
    </source>
</reference>
<name>A0A182WMS9_9DIPT</name>
<organism evidence="1 2">
    <name type="scientific">Anopheles minimus</name>
    <dbReference type="NCBI Taxonomy" id="112268"/>
    <lineage>
        <taxon>Eukaryota</taxon>
        <taxon>Metazoa</taxon>
        <taxon>Ecdysozoa</taxon>
        <taxon>Arthropoda</taxon>
        <taxon>Hexapoda</taxon>
        <taxon>Insecta</taxon>
        <taxon>Pterygota</taxon>
        <taxon>Neoptera</taxon>
        <taxon>Endopterygota</taxon>
        <taxon>Diptera</taxon>
        <taxon>Nematocera</taxon>
        <taxon>Culicoidea</taxon>
        <taxon>Culicidae</taxon>
        <taxon>Anophelinae</taxon>
        <taxon>Anopheles</taxon>
    </lineage>
</organism>
<accession>A0A182WMS9</accession>
<keyword evidence="2" id="KW-1185">Reference proteome</keyword>
<dbReference type="AlphaFoldDB" id="A0A182WMS9"/>
<dbReference type="EnsemblMetazoa" id="AMIN014040-RA">
    <property type="protein sequence ID" value="AMIN014040-PA"/>
    <property type="gene ID" value="AMIN014040"/>
</dbReference>
<evidence type="ECO:0000313" key="1">
    <source>
        <dbReference type="EnsemblMetazoa" id="AMIN014040-PA"/>
    </source>
</evidence>
<reference evidence="1" key="2">
    <citation type="submission" date="2020-05" db="UniProtKB">
        <authorList>
            <consortium name="EnsemblMetazoa"/>
        </authorList>
    </citation>
    <scope>IDENTIFICATION</scope>
    <source>
        <strain evidence="1">MINIMUS1</strain>
    </source>
</reference>
<dbReference type="VEuPathDB" id="VectorBase:AMIN014040"/>